<proteinExistence type="predicted"/>
<reference evidence="1" key="1">
    <citation type="journal article" date="2013" name="PLoS ONE">
        <title>Direct detection of alternative open reading frames translation products in human significantly expands the proteome.</title>
        <authorList>
            <person name="Vanderperre B."/>
            <person name="Lucier J.-F."/>
            <person name="Motard J."/>
            <person name="Tremblay G."/>
            <person name="Vanderperre S."/>
            <person name="Wisztorski M."/>
            <person name="Salzet M."/>
            <person name="Boisvert F.-M."/>
            <person name="Roucou X."/>
        </authorList>
    </citation>
    <scope>NUCLEOTIDE SEQUENCE</scope>
</reference>
<gene>
    <name evidence="1" type="primary">BMP4</name>
</gene>
<sequence length="64" mass="7063">MWTSAMWAGMTGLWPHQATRPSTAMGTAPFHWLTTSTQPTMPLCRPWSILSIPVSPKPVVCPLN</sequence>
<dbReference type="OrthoDB" id="5987191at2759"/>
<evidence type="ECO:0000313" key="1">
    <source>
        <dbReference type="EMBL" id="CCQ43131.1"/>
    </source>
</evidence>
<dbReference type="EMBL" id="HF583634">
    <property type="protein sequence ID" value="CCQ43131.1"/>
    <property type="molecule type" value="Genomic_DNA"/>
</dbReference>
<protein>
    <submittedName>
        <fullName evidence="1">Alternative protein BMP4</fullName>
    </submittedName>
</protein>
<name>L8E8S7_HUMAN</name>
<dbReference type="AlphaFoldDB" id="L8E8S7"/>
<organism evidence="1">
    <name type="scientific">Homo sapiens</name>
    <name type="common">Human</name>
    <dbReference type="NCBI Taxonomy" id="9606"/>
    <lineage>
        <taxon>Eukaryota</taxon>
        <taxon>Metazoa</taxon>
        <taxon>Chordata</taxon>
        <taxon>Craniata</taxon>
        <taxon>Vertebrata</taxon>
        <taxon>Euteleostomi</taxon>
        <taxon>Mammalia</taxon>
        <taxon>Eutheria</taxon>
        <taxon>Euarchontoglires</taxon>
        <taxon>Primates</taxon>
        <taxon>Haplorrhini</taxon>
        <taxon>Catarrhini</taxon>
        <taxon>Hominidae</taxon>
        <taxon>Homo</taxon>
    </lineage>
</organism>
<accession>L8E8S7</accession>
<dbReference type="ChiTaRS" id="BMP4">
    <property type="organism name" value="human"/>
</dbReference>